<protein>
    <submittedName>
        <fullName evidence="2">Uncharacterized protein</fullName>
    </submittedName>
</protein>
<reference evidence="1 3" key="1">
    <citation type="submission" date="2018-06" db="EMBL/GenBank/DDBJ databases">
        <title>Genomic Encyclopedia of Archaeal and Bacterial Type Strains, Phase II (KMG-II): from individual species to whole genera.</title>
        <authorList>
            <person name="Goeker M."/>
        </authorList>
    </citation>
    <scope>NUCLEOTIDE SEQUENCE [LARGE SCALE GENOMIC DNA]</scope>
    <source>
        <strain evidence="1 3">DSM 18710</strain>
    </source>
</reference>
<evidence type="ECO:0000313" key="4">
    <source>
        <dbReference type="Proteomes" id="UP000254235"/>
    </source>
</evidence>
<dbReference type="Proteomes" id="UP000254235">
    <property type="component" value="Unassembled WGS sequence"/>
</dbReference>
<dbReference type="EMBL" id="QLTQ01000007">
    <property type="protein sequence ID" value="RAS46059.1"/>
    <property type="molecule type" value="Genomic_DNA"/>
</dbReference>
<dbReference type="GeneID" id="78572330"/>
<keyword evidence="3" id="KW-1185">Reference proteome</keyword>
<accession>A0A379EY10</accession>
<evidence type="ECO:0000313" key="3">
    <source>
        <dbReference type="Proteomes" id="UP000249852"/>
    </source>
</evidence>
<name>A0A379EY10_9BACT</name>
<dbReference type="RefSeq" id="WP_006043957.1">
    <property type="nucleotide sequence ID" value="NZ_CAUTFH010000019.1"/>
</dbReference>
<reference evidence="2 4" key="2">
    <citation type="submission" date="2018-06" db="EMBL/GenBank/DDBJ databases">
        <authorList>
            <consortium name="Pathogen Informatics"/>
            <person name="Doyle S."/>
        </authorList>
    </citation>
    <scope>NUCLEOTIDE SEQUENCE [LARGE SCALE GENOMIC DNA]</scope>
    <source>
        <strain evidence="2 4">NCTC13043</strain>
    </source>
</reference>
<gene>
    <name evidence="1" type="ORF">BC673_10725</name>
    <name evidence="2" type="ORF">NCTC13043_00113</name>
</gene>
<evidence type="ECO:0000313" key="1">
    <source>
        <dbReference type="EMBL" id="RAS46059.1"/>
    </source>
</evidence>
<evidence type="ECO:0000313" key="2">
    <source>
        <dbReference type="EMBL" id="SUC11270.1"/>
    </source>
</evidence>
<organism evidence="2 4">
    <name type="scientific">Prevotella pallens</name>
    <dbReference type="NCBI Taxonomy" id="60133"/>
    <lineage>
        <taxon>Bacteria</taxon>
        <taxon>Pseudomonadati</taxon>
        <taxon>Bacteroidota</taxon>
        <taxon>Bacteroidia</taxon>
        <taxon>Bacteroidales</taxon>
        <taxon>Prevotellaceae</taxon>
        <taxon>Prevotella</taxon>
    </lineage>
</organism>
<dbReference type="AlphaFoldDB" id="A0A379EY10"/>
<dbReference type="EMBL" id="UGTP01000001">
    <property type="protein sequence ID" value="SUC11270.1"/>
    <property type="molecule type" value="Genomic_DNA"/>
</dbReference>
<dbReference type="Proteomes" id="UP000249852">
    <property type="component" value="Unassembled WGS sequence"/>
</dbReference>
<sequence length="42" mass="4978">MREIPIIENVLRMKHAEEMLSFWLVVQENAITSTENQVQSVY</sequence>
<proteinExistence type="predicted"/>